<evidence type="ECO:0000313" key="17">
    <source>
        <dbReference type="EMBL" id="MWJ29238.1"/>
    </source>
</evidence>
<evidence type="ECO:0000259" key="15">
    <source>
        <dbReference type="PROSITE" id="PS50112"/>
    </source>
</evidence>
<evidence type="ECO:0000256" key="12">
    <source>
        <dbReference type="PROSITE-ProRule" id="PRU00169"/>
    </source>
</evidence>
<dbReference type="Proteomes" id="UP000437638">
    <property type="component" value="Unassembled WGS sequence"/>
</dbReference>
<evidence type="ECO:0000256" key="2">
    <source>
        <dbReference type="ARBA" id="ARBA00004236"/>
    </source>
</evidence>
<keyword evidence="5 12" id="KW-0597">Phosphoprotein</keyword>
<evidence type="ECO:0000256" key="11">
    <source>
        <dbReference type="ARBA" id="ARBA00023136"/>
    </source>
</evidence>
<dbReference type="AlphaFoldDB" id="A0A7X3H2B5"/>
<dbReference type="SUPFAM" id="SSF55874">
    <property type="entry name" value="ATPase domain of HSP90 chaperone/DNA topoisomerase II/histidine kinase"/>
    <property type="match status" value="1"/>
</dbReference>
<dbReference type="PROSITE" id="PS50109">
    <property type="entry name" value="HIS_KIN"/>
    <property type="match status" value="1"/>
</dbReference>
<dbReference type="SUPFAM" id="SSF55785">
    <property type="entry name" value="PYP-like sensor domain (PAS domain)"/>
    <property type="match status" value="1"/>
</dbReference>
<keyword evidence="8" id="KW-0418">Kinase</keyword>
<dbReference type="PANTHER" id="PTHR43047:SF72">
    <property type="entry name" value="OSMOSENSING HISTIDINE PROTEIN KINASE SLN1"/>
    <property type="match status" value="1"/>
</dbReference>
<dbReference type="SMART" id="SM00388">
    <property type="entry name" value="HisKA"/>
    <property type="match status" value="1"/>
</dbReference>
<evidence type="ECO:0000256" key="6">
    <source>
        <dbReference type="ARBA" id="ARBA00022679"/>
    </source>
</evidence>
<dbReference type="InterPro" id="IPR003018">
    <property type="entry name" value="GAF"/>
</dbReference>
<evidence type="ECO:0000259" key="14">
    <source>
        <dbReference type="PROSITE" id="PS50110"/>
    </source>
</evidence>
<keyword evidence="9" id="KW-0067">ATP-binding</keyword>
<evidence type="ECO:0000256" key="1">
    <source>
        <dbReference type="ARBA" id="ARBA00000085"/>
    </source>
</evidence>
<dbReference type="SUPFAM" id="SSF47384">
    <property type="entry name" value="Homodimeric domain of signal transducing histidine kinase"/>
    <property type="match status" value="1"/>
</dbReference>
<dbReference type="PROSITE" id="PS50110">
    <property type="entry name" value="RESPONSE_REGULATORY"/>
    <property type="match status" value="1"/>
</dbReference>
<feature type="domain" description="PAS" evidence="15">
    <location>
        <begin position="170"/>
        <end position="240"/>
    </location>
</feature>
<sequence>MQPPDIPQDENLRLASLHALQILDTPAEKGFEHLVQLARDLFDMPMALVSLVDNDRQWFKSHQGLETYQTQRDISFCAHAVAFDAMLVVGDTHQDSRFADNPLVSGSPYIRFYAGYPLRPLDDQPVGTLCLLDTRPRDFDAHQQLLLKGLAGQAEELLRQHQLRQHFTQTTLRYEALFSGSATGIVRIDRAGIIQAINPFALEMLGYQHHEVWGKNVTMLTPPDIASTHDSYLQHYLAGGTPRIIGRGRDIEALHKRGHRVPAHLAVNAIHDNDGQVSEFIGVLTDLTHLHLANQRIQQEQILLKVLHQGITDYQALMSSEKLWDFLMEALRELTDSQYSLIGEVLTTAKTSSLKIHAITDVSLIDDSTLLTPQPRNGKMILSDPDSLLGRVFTQGRVVVNEAVDKHGNPLRFHPGHAPLSNYLGVPIYSEGRVIGMFAIANSSKPLDQALIEWLQPFTDTCALLLNLYRQMAEREMVTSALSKARDQAEKANQAKSEFLSSMSHELRTPLNAILGFAQLLTSSKRYPLDHKQQRQVNQIEKSGRHLLALINEVLDLAKIEAGHLALSLESINLASVFEDACTTLDGTAEAAGIRLYRHSPASNLHVKADYTRTKQILLNLISNAIKYNREQGEVRVTYHPEKRQIRVTDTGPGIPLERHPELFEPFNRLDAEHGKVEGTGIGLAITHQLVERMGGDLGVESTLGEGTTFWFTLPKVAALPLKSNADSEAEVSQATQQAHAFDRRQILYIEDNPANQRLMEDIFEDLETLSLCTVPSAEIGLDLIRAQPPALVIMDIHLPGMDGYQALAQIRRDATLRPLHVIALSANAMPSDIKHGLEAGFDAYLTKPIDIVALLKTLSSLLHTPLETVFDTEQLKKSGVPGKAT</sequence>
<dbReference type="InterPro" id="IPR003594">
    <property type="entry name" value="HATPase_dom"/>
</dbReference>
<dbReference type="FunFam" id="1.10.287.130:FF:000038">
    <property type="entry name" value="Sensory transduction histidine kinase"/>
    <property type="match status" value="1"/>
</dbReference>
<evidence type="ECO:0000256" key="10">
    <source>
        <dbReference type="ARBA" id="ARBA00023012"/>
    </source>
</evidence>
<gene>
    <name evidence="17" type="ORF">GPM19_13715</name>
</gene>
<feature type="domain" description="Response regulatory" evidence="14">
    <location>
        <begin position="746"/>
        <end position="863"/>
    </location>
</feature>
<dbReference type="Gene3D" id="3.30.450.20">
    <property type="entry name" value="PAS domain"/>
    <property type="match status" value="1"/>
</dbReference>
<dbReference type="GO" id="GO:0000155">
    <property type="term" value="F:phosphorelay sensor kinase activity"/>
    <property type="evidence" value="ECO:0007669"/>
    <property type="project" value="InterPro"/>
</dbReference>
<dbReference type="InterPro" id="IPR003661">
    <property type="entry name" value="HisK_dim/P_dom"/>
</dbReference>
<proteinExistence type="predicted"/>
<reference evidence="17 18" key="1">
    <citation type="submission" date="2019-12" db="EMBL/GenBank/DDBJ databases">
        <title>Halomonas rutogse sp. nov. isolated from two lakes on Tibetan Plateau.</title>
        <authorList>
            <person name="Gao P."/>
        </authorList>
    </citation>
    <scope>NUCLEOTIDE SEQUENCE [LARGE SCALE GENOMIC DNA]</scope>
    <source>
        <strain evidence="17 18">ZH2S</strain>
    </source>
</reference>
<evidence type="ECO:0000256" key="8">
    <source>
        <dbReference type="ARBA" id="ARBA00022777"/>
    </source>
</evidence>
<dbReference type="Pfam" id="PF00512">
    <property type="entry name" value="HisKA"/>
    <property type="match status" value="1"/>
</dbReference>
<name>A0A7X3H2B5_9GAMM</name>
<evidence type="ECO:0000256" key="5">
    <source>
        <dbReference type="ARBA" id="ARBA00022553"/>
    </source>
</evidence>
<dbReference type="InterPro" id="IPR029016">
    <property type="entry name" value="GAF-like_dom_sf"/>
</dbReference>
<dbReference type="SUPFAM" id="SSF52172">
    <property type="entry name" value="CheY-like"/>
    <property type="match status" value="1"/>
</dbReference>
<dbReference type="GO" id="GO:0005524">
    <property type="term" value="F:ATP binding"/>
    <property type="evidence" value="ECO:0007669"/>
    <property type="project" value="UniProtKB-KW"/>
</dbReference>
<dbReference type="EMBL" id="WTKP01000011">
    <property type="protein sequence ID" value="MWJ29238.1"/>
    <property type="molecule type" value="Genomic_DNA"/>
</dbReference>
<protein>
    <recommendedName>
        <fullName evidence="3">histidine kinase</fullName>
        <ecNumber evidence="3">2.7.13.3</ecNumber>
    </recommendedName>
</protein>
<keyword evidence="6" id="KW-0808">Transferase</keyword>
<keyword evidence="10" id="KW-0902">Two-component regulatory system</keyword>
<dbReference type="GO" id="GO:0009927">
    <property type="term" value="F:histidine phosphotransfer kinase activity"/>
    <property type="evidence" value="ECO:0007669"/>
    <property type="project" value="TreeGrafter"/>
</dbReference>
<keyword evidence="18" id="KW-1185">Reference proteome</keyword>
<dbReference type="Pfam" id="PF00072">
    <property type="entry name" value="Response_reg"/>
    <property type="match status" value="1"/>
</dbReference>
<dbReference type="InterPro" id="IPR036097">
    <property type="entry name" value="HisK_dim/P_sf"/>
</dbReference>
<dbReference type="SMART" id="SM00387">
    <property type="entry name" value="HATPase_c"/>
    <property type="match status" value="1"/>
</dbReference>
<comment type="subcellular location">
    <subcellularLocation>
        <location evidence="2">Cell membrane</location>
    </subcellularLocation>
</comment>
<evidence type="ECO:0000256" key="9">
    <source>
        <dbReference type="ARBA" id="ARBA00022840"/>
    </source>
</evidence>
<evidence type="ECO:0000259" key="16">
    <source>
        <dbReference type="PROSITE" id="PS50113"/>
    </source>
</evidence>
<evidence type="ECO:0000256" key="3">
    <source>
        <dbReference type="ARBA" id="ARBA00012438"/>
    </source>
</evidence>
<dbReference type="CDD" id="cd00130">
    <property type="entry name" value="PAS"/>
    <property type="match status" value="1"/>
</dbReference>
<dbReference type="SUPFAM" id="SSF55781">
    <property type="entry name" value="GAF domain-like"/>
    <property type="match status" value="2"/>
</dbReference>
<dbReference type="InterPro" id="IPR036890">
    <property type="entry name" value="HATPase_C_sf"/>
</dbReference>
<dbReference type="PROSITE" id="PS50113">
    <property type="entry name" value="PAC"/>
    <property type="match status" value="1"/>
</dbReference>
<feature type="domain" description="Histidine kinase" evidence="13">
    <location>
        <begin position="502"/>
        <end position="718"/>
    </location>
</feature>
<keyword evidence="4" id="KW-1003">Cell membrane</keyword>
<dbReference type="InterPro" id="IPR035965">
    <property type="entry name" value="PAS-like_dom_sf"/>
</dbReference>
<dbReference type="EC" id="2.7.13.3" evidence="3"/>
<comment type="catalytic activity">
    <reaction evidence="1">
        <text>ATP + protein L-histidine = ADP + protein N-phospho-L-histidine.</text>
        <dbReference type="EC" id="2.7.13.3"/>
    </reaction>
</comment>
<dbReference type="Pfam" id="PF00989">
    <property type="entry name" value="PAS"/>
    <property type="match status" value="1"/>
</dbReference>
<feature type="modified residue" description="4-aspartylphosphate" evidence="12">
    <location>
        <position position="796"/>
    </location>
</feature>
<accession>A0A7X3H2B5</accession>
<feature type="domain" description="PAC" evidence="16">
    <location>
        <begin position="247"/>
        <end position="299"/>
    </location>
</feature>
<dbReference type="InterPro" id="IPR000014">
    <property type="entry name" value="PAS"/>
</dbReference>
<dbReference type="SMART" id="SM00065">
    <property type="entry name" value="GAF"/>
    <property type="match status" value="2"/>
</dbReference>
<dbReference type="PROSITE" id="PS50112">
    <property type="entry name" value="PAS"/>
    <property type="match status" value="1"/>
</dbReference>
<dbReference type="PANTHER" id="PTHR43047">
    <property type="entry name" value="TWO-COMPONENT HISTIDINE PROTEIN KINASE"/>
    <property type="match status" value="1"/>
</dbReference>
<organism evidence="17 18">
    <name type="scientific">Vreelandella zhuhanensis</name>
    <dbReference type="NCBI Taxonomy" id="2684210"/>
    <lineage>
        <taxon>Bacteria</taxon>
        <taxon>Pseudomonadati</taxon>
        <taxon>Pseudomonadota</taxon>
        <taxon>Gammaproteobacteria</taxon>
        <taxon>Oceanospirillales</taxon>
        <taxon>Halomonadaceae</taxon>
        <taxon>Vreelandella</taxon>
    </lineage>
</organism>
<dbReference type="Gene3D" id="1.10.287.130">
    <property type="match status" value="1"/>
</dbReference>
<evidence type="ECO:0000259" key="13">
    <source>
        <dbReference type="PROSITE" id="PS50109"/>
    </source>
</evidence>
<dbReference type="CDD" id="cd16922">
    <property type="entry name" value="HATPase_EvgS-ArcB-TorS-like"/>
    <property type="match status" value="1"/>
</dbReference>
<dbReference type="InterPro" id="IPR004358">
    <property type="entry name" value="Sig_transdc_His_kin-like_C"/>
</dbReference>
<dbReference type="InterPro" id="IPR005467">
    <property type="entry name" value="His_kinase_dom"/>
</dbReference>
<dbReference type="Pfam" id="PF01590">
    <property type="entry name" value="GAF"/>
    <property type="match status" value="1"/>
</dbReference>
<dbReference type="GO" id="GO:0006355">
    <property type="term" value="P:regulation of DNA-templated transcription"/>
    <property type="evidence" value="ECO:0007669"/>
    <property type="project" value="InterPro"/>
</dbReference>
<dbReference type="RefSeq" id="WP_160419581.1">
    <property type="nucleotide sequence ID" value="NZ_WTKP01000011.1"/>
</dbReference>
<evidence type="ECO:0000256" key="7">
    <source>
        <dbReference type="ARBA" id="ARBA00022741"/>
    </source>
</evidence>
<dbReference type="CDD" id="cd00082">
    <property type="entry name" value="HisKA"/>
    <property type="match status" value="1"/>
</dbReference>
<dbReference type="FunFam" id="3.30.565.10:FF:000023">
    <property type="entry name" value="PAS domain-containing sensor histidine kinase"/>
    <property type="match status" value="1"/>
</dbReference>
<dbReference type="InterPro" id="IPR001789">
    <property type="entry name" value="Sig_transdc_resp-reg_receiver"/>
</dbReference>
<evidence type="ECO:0000256" key="4">
    <source>
        <dbReference type="ARBA" id="ARBA00022475"/>
    </source>
</evidence>
<dbReference type="Gene3D" id="3.40.50.2300">
    <property type="match status" value="1"/>
</dbReference>
<evidence type="ECO:0000313" key="18">
    <source>
        <dbReference type="Proteomes" id="UP000437638"/>
    </source>
</evidence>
<dbReference type="SMART" id="SM00091">
    <property type="entry name" value="PAS"/>
    <property type="match status" value="1"/>
</dbReference>
<dbReference type="Gene3D" id="3.30.565.10">
    <property type="entry name" value="Histidine kinase-like ATPase, C-terminal domain"/>
    <property type="match status" value="1"/>
</dbReference>
<dbReference type="InterPro" id="IPR013767">
    <property type="entry name" value="PAS_fold"/>
</dbReference>
<dbReference type="PRINTS" id="PR00344">
    <property type="entry name" value="BCTRLSENSOR"/>
</dbReference>
<dbReference type="GO" id="GO:0005886">
    <property type="term" value="C:plasma membrane"/>
    <property type="evidence" value="ECO:0007669"/>
    <property type="project" value="UniProtKB-SubCell"/>
</dbReference>
<dbReference type="InterPro" id="IPR011006">
    <property type="entry name" value="CheY-like_superfamily"/>
</dbReference>
<dbReference type="Pfam" id="PF02518">
    <property type="entry name" value="HATPase_c"/>
    <property type="match status" value="1"/>
</dbReference>
<dbReference type="Pfam" id="PF13185">
    <property type="entry name" value="GAF_2"/>
    <property type="match status" value="1"/>
</dbReference>
<comment type="caution">
    <text evidence="17">The sequence shown here is derived from an EMBL/GenBank/DDBJ whole genome shotgun (WGS) entry which is preliminary data.</text>
</comment>
<keyword evidence="7" id="KW-0547">Nucleotide-binding</keyword>
<dbReference type="NCBIfam" id="TIGR00229">
    <property type="entry name" value="sensory_box"/>
    <property type="match status" value="1"/>
</dbReference>
<dbReference type="InterPro" id="IPR000700">
    <property type="entry name" value="PAS-assoc_C"/>
</dbReference>
<dbReference type="Gene3D" id="3.30.450.40">
    <property type="match status" value="2"/>
</dbReference>
<keyword evidence="11" id="KW-0472">Membrane</keyword>
<dbReference type="SMART" id="SM00448">
    <property type="entry name" value="REC"/>
    <property type="match status" value="1"/>
</dbReference>